<dbReference type="Proteomes" id="UP000828390">
    <property type="component" value="Unassembled WGS sequence"/>
</dbReference>
<organism evidence="1 2">
    <name type="scientific">Dreissena polymorpha</name>
    <name type="common">Zebra mussel</name>
    <name type="synonym">Mytilus polymorpha</name>
    <dbReference type="NCBI Taxonomy" id="45954"/>
    <lineage>
        <taxon>Eukaryota</taxon>
        <taxon>Metazoa</taxon>
        <taxon>Spiralia</taxon>
        <taxon>Lophotrochozoa</taxon>
        <taxon>Mollusca</taxon>
        <taxon>Bivalvia</taxon>
        <taxon>Autobranchia</taxon>
        <taxon>Heteroconchia</taxon>
        <taxon>Euheterodonta</taxon>
        <taxon>Imparidentia</taxon>
        <taxon>Neoheterodontei</taxon>
        <taxon>Myida</taxon>
        <taxon>Dreissenoidea</taxon>
        <taxon>Dreissenidae</taxon>
        <taxon>Dreissena</taxon>
    </lineage>
</organism>
<evidence type="ECO:0000313" key="1">
    <source>
        <dbReference type="EMBL" id="KAH3703268.1"/>
    </source>
</evidence>
<keyword evidence="2" id="KW-1185">Reference proteome</keyword>
<accession>A0A9D3YQA1</accession>
<proteinExistence type="predicted"/>
<gene>
    <name evidence="1" type="ORF">DPMN_078300</name>
</gene>
<dbReference type="AlphaFoldDB" id="A0A9D3YQA1"/>
<evidence type="ECO:0000313" key="2">
    <source>
        <dbReference type="Proteomes" id="UP000828390"/>
    </source>
</evidence>
<reference evidence="1" key="1">
    <citation type="journal article" date="2019" name="bioRxiv">
        <title>The Genome of the Zebra Mussel, Dreissena polymorpha: A Resource for Invasive Species Research.</title>
        <authorList>
            <person name="McCartney M.A."/>
            <person name="Auch B."/>
            <person name="Kono T."/>
            <person name="Mallez S."/>
            <person name="Zhang Y."/>
            <person name="Obille A."/>
            <person name="Becker A."/>
            <person name="Abrahante J.E."/>
            <person name="Garbe J."/>
            <person name="Badalamenti J.P."/>
            <person name="Herman A."/>
            <person name="Mangelson H."/>
            <person name="Liachko I."/>
            <person name="Sullivan S."/>
            <person name="Sone E.D."/>
            <person name="Koren S."/>
            <person name="Silverstein K.A.T."/>
            <person name="Beckman K.B."/>
            <person name="Gohl D.M."/>
        </authorList>
    </citation>
    <scope>NUCLEOTIDE SEQUENCE</scope>
    <source>
        <strain evidence="1">Duluth1</strain>
        <tissue evidence="1">Whole animal</tissue>
    </source>
</reference>
<name>A0A9D3YQA1_DREPO</name>
<protein>
    <submittedName>
        <fullName evidence="1">Uncharacterized protein</fullName>
    </submittedName>
</protein>
<reference evidence="1" key="2">
    <citation type="submission" date="2020-11" db="EMBL/GenBank/DDBJ databases">
        <authorList>
            <person name="McCartney M.A."/>
            <person name="Auch B."/>
            <person name="Kono T."/>
            <person name="Mallez S."/>
            <person name="Becker A."/>
            <person name="Gohl D.M."/>
            <person name="Silverstein K.A.T."/>
            <person name="Koren S."/>
            <person name="Bechman K.B."/>
            <person name="Herman A."/>
            <person name="Abrahante J.E."/>
            <person name="Garbe J."/>
        </authorList>
    </citation>
    <scope>NUCLEOTIDE SEQUENCE</scope>
    <source>
        <strain evidence="1">Duluth1</strain>
        <tissue evidence="1">Whole animal</tissue>
    </source>
</reference>
<comment type="caution">
    <text evidence="1">The sequence shown here is derived from an EMBL/GenBank/DDBJ whole genome shotgun (WGS) entry which is preliminary data.</text>
</comment>
<sequence>MGQTIVQQEVFQTSLRYCFHRYERGNQQRHQLQQSLQQTHLVSYLSENSQQYNHPALRIKSDYVDEGIEQFNKMSKRIIEQIRVRANVKSKDFLIVLGD</sequence>
<dbReference type="EMBL" id="JAIWYP010000015">
    <property type="protein sequence ID" value="KAH3703268.1"/>
    <property type="molecule type" value="Genomic_DNA"/>
</dbReference>